<dbReference type="RefSeq" id="XP_015465322.1">
    <property type="nucleotide sequence ID" value="XM_015613844.1"/>
</dbReference>
<keyword evidence="3 7" id="KW-0067">ATP-binding</keyword>
<dbReference type="InterPro" id="IPR017871">
    <property type="entry name" value="ABC_transporter-like_CS"/>
</dbReference>
<dbReference type="Pfam" id="PF12848">
    <property type="entry name" value="ABC_tran_Xtn"/>
    <property type="match status" value="1"/>
</dbReference>
<dbReference type="CDD" id="cd03221">
    <property type="entry name" value="ABCF_EF-3"/>
    <property type="match status" value="2"/>
</dbReference>
<dbReference type="GO" id="GO:0005524">
    <property type="term" value="F:ATP binding"/>
    <property type="evidence" value="ECO:0007669"/>
    <property type="project" value="UniProtKB-KW"/>
</dbReference>
<reference evidence="7 8" key="1">
    <citation type="submission" date="2015-11" db="EMBL/GenBank/DDBJ databases">
        <title>The genome of Debaryomyces fabryi.</title>
        <authorList>
            <person name="Tafer H."/>
            <person name="Lopandic K."/>
        </authorList>
    </citation>
    <scope>NUCLEOTIDE SEQUENCE [LARGE SCALE GENOMIC DNA]</scope>
    <source>
        <strain evidence="7 8">CBS 789</strain>
    </source>
</reference>
<gene>
    <name evidence="7" type="ORF">AC631_05015</name>
</gene>
<evidence type="ECO:0000313" key="7">
    <source>
        <dbReference type="EMBL" id="KRZ99219.1"/>
    </source>
</evidence>
<proteinExistence type="predicted"/>
<dbReference type="PANTHER" id="PTHR19211:SF15">
    <property type="entry name" value="ATP-BINDING CASSETTE SUB-FAMILY F MEMBER 2"/>
    <property type="match status" value="1"/>
</dbReference>
<name>A0A0V1PSL0_9ASCO</name>
<dbReference type="SUPFAM" id="SSF52540">
    <property type="entry name" value="P-loop containing nucleoside triphosphate hydrolases"/>
    <property type="match status" value="2"/>
</dbReference>
<dbReference type="Pfam" id="PF00005">
    <property type="entry name" value="ABC_tran"/>
    <property type="match status" value="2"/>
</dbReference>
<dbReference type="AlphaFoldDB" id="A0A0V1PSL0"/>
<evidence type="ECO:0000256" key="5">
    <source>
        <dbReference type="SAM" id="MobiDB-lite"/>
    </source>
</evidence>
<dbReference type="EMBL" id="LMYN01000162">
    <property type="protein sequence ID" value="KRZ99219.1"/>
    <property type="molecule type" value="Genomic_DNA"/>
</dbReference>
<dbReference type="GeneID" id="26842024"/>
<accession>A0A0V1PSL0</accession>
<dbReference type="InterPro" id="IPR027417">
    <property type="entry name" value="P-loop_NTPase"/>
</dbReference>
<dbReference type="SMART" id="SM00382">
    <property type="entry name" value="AAA"/>
    <property type="match status" value="2"/>
</dbReference>
<feature type="region of interest" description="Disordered" evidence="5">
    <location>
        <begin position="1"/>
        <end position="48"/>
    </location>
</feature>
<dbReference type="InterPro" id="IPR003593">
    <property type="entry name" value="AAA+_ATPase"/>
</dbReference>
<dbReference type="InterPro" id="IPR050611">
    <property type="entry name" value="ABCF"/>
</dbReference>
<dbReference type="GO" id="GO:0016887">
    <property type="term" value="F:ATP hydrolysis activity"/>
    <property type="evidence" value="ECO:0007669"/>
    <property type="project" value="InterPro"/>
</dbReference>
<dbReference type="InterPro" id="IPR003439">
    <property type="entry name" value="ABC_transporter-like_ATP-bd"/>
</dbReference>
<dbReference type="InterPro" id="IPR032781">
    <property type="entry name" value="ABC_tran_Xtn"/>
</dbReference>
<feature type="domain" description="ABC transporter" evidence="6">
    <location>
        <begin position="392"/>
        <end position="609"/>
    </location>
</feature>
<evidence type="ECO:0000256" key="4">
    <source>
        <dbReference type="SAM" id="Coils"/>
    </source>
</evidence>
<sequence length="609" mass="68083">MSVSASKAKREQKRLEREAQKSAAGKTTKKTKKQAAKDAEEKDVDDAETQISKLKLQTDEDGISDRVTTGVLESLNTSRDIKLSSVSLLFHGKVLIQDSTIELNYGRRYGLLGENGCGKSTLLKSIAAREFPIPEHIDIYLLNEPAAPTDFSALEYVVREAEAEMKRLEDLVEEIIVKDGPENPALEGLYEKIDEMDPSTFEARAAVILTGLGFNGVTIKKRTRDMSGGWRMRVALAKALFVKPTLLLLDDPTAHLDLAACVWLEEYLKRFDRILILVSHSQDFLNGVCTNMIDMRMKGLQLYGGNYDSYVKTRAELETNQMKQYAKQQEEITHIKKFIASAGTYANLVRQAKSRQKILDKMEADGLIQPVVPDKVFSFRFPDVDKLPPPVLAFDGMSFSYSGKEEDNLYENLDIGIDMDSRVALVGPNGVGKSTLLNLFQGKLQPQKGRVIQHTHIKLGVYSQHSAEQLDLTKNPLEFVRDKFSHISQDFQYWRQQLGRYGLTGEGQTSQMATLSEGQRSRVVFALLALEAPNLILLDEPTNGLDLATIDSLAEAIQAFNGGVVVVSHDFRLLDKVAKDIFVIENKTATRWEGSILDYKKSLAKQVVL</sequence>
<evidence type="ECO:0000256" key="2">
    <source>
        <dbReference type="ARBA" id="ARBA00022741"/>
    </source>
</evidence>
<evidence type="ECO:0000313" key="8">
    <source>
        <dbReference type="Proteomes" id="UP000054251"/>
    </source>
</evidence>
<evidence type="ECO:0000256" key="1">
    <source>
        <dbReference type="ARBA" id="ARBA00022737"/>
    </source>
</evidence>
<keyword evidence="8" id="KW-1185">Reference proteome</keyword>
<dbReference type="FunFam" id="3.40.50.300:FF:000549">
    <property type="entry name" value="ABC transporter ATP-binding protein arb1"/>
    <property type="match status" value="1"/>
</dbReference>
<evidence type="ECO:0000256" key="3">
    <source>
        <dbReference type="ARBA" id="ARBA00022840"/>
    </source>
</evidence>
<organism evidence="7 8">
    <name type="scientific">Debaryomyces fabryi</name>
    <dbReference type="NCBI Taxonomy" id="58627"/>
    <lineage>
        <taxon>Eukaryota</taxon>
        <taxon>Fungi</taxon>
        <taxon>Dikarya</taxon>
        <taxon>Ascomycota</taxon>
        <taxon>Saccharomycotina</taxon>
        <taxon>Pichiomycetes</taxon>
        <taxon>Debaryomycetaceae</taxon>
        <taxon>Debaryomyces</taxon>
    </lineage>
</organism>
<keyword evidence="1" id="KW-0677">Repeat</keyword>
<dbReference type="FunFam" id="3.40.50.300:FF:000618">
    <property type="entry name" value="ATP-binding cassette (ABC) transporter, putative"/>
    <property type="match status" value="1"/>
</dbReference>
<dbReference type="PROSITE" id="PS50893">
    <property type="entry name" value="ABC_TRANSPORTER_2"/>
    <property type="match status" value="2"/>
</dbReference>
<keyword evidence="2" id="KW-0547">Nucleotide-binding</keyword>
<dbReference type="OrthoDB" id="2110130at2759"/>
<dbReference type="Gene3D" id="3.40.50.300">
    <property type="entry name" value="P-loop containing nucleotide triphosphate hydrolases"/>
    <property type="match status" value="2"/>
</dbReference>
<protein>
    <submittedName>
        <fullName evidence="7">ABC transporter ATP-binding protein ARB1</fullName>
    </submittedName>
</protein>
<feature type="coiled-coil region" evidence="4">
    <location>
        <begin position="151"/>
        <end position="178"/>
    </location>
</feature>
<dbReference type="PROSITE" id="PS00211">
    <property type="entry name" value="ABC_TRANSPORTER_1"/>
    <property type="match status" value="1"/>
</dbReference>
<feature type="domain" description="ABC transporter" evidence="6">
    <location>
        <begin position="81"/>
        <end position="322"/>
    </location>
</feature>
<dbReference type="PANTHER" id="PTHR19211">
    <property type="entry name" value="ATP-BINDING TRANSPORT PROTEIN-RELATED"/>
    <property type="match status" value="1"/>
</dbReference>
<dbReference type="Proteomes" id="UP000054251">
    <property type="component" value="Unassembled WGS sequence"/>
</dbReference>
<comment type="caution">
    <text evidence="7">The sequence shown here is derived from an EMBL/GenBank/DDBJ whole genome shotgun (WGS) entry which is preliminary data.</text>
</comment>
<keyword evidence="4" id="KW-0175">Coiled coil</keyword>
<evidence type="ECO:0000259" key="6">
    <source>
        <dbReference type="PROSITE" id="PS50893"/>
    </source>
</evidence>